<dbReference type="Pfam" id="PF01230">
    <property type="entry name" value="HIT"/>
    <property type="match status" value="1"/>
</dbReference>
<dbReference type="InterPro" id="IPR001310">
    <property type="entry name" value="Histidine_triad_HIT"/>
</dbReference>
<dbReference type="InterPro" id="IPR036265">
    <property type="entry name" value="HIT-like_sf"/>
</dbReference>
<dbReference type="InterPro" id="IPR011146">
    <property type="entry name" value="HIT-like"/>
</dbReference>
<evidence type="ECO:0000256" key="1">
    <source>
        <dbReference type="PROSITE-ProRule" id="PRU00464"/>
    </source>
</evidence>
<protein>
    <recommendedName>
        <fullName evidence="2">HIT domain-containing protein</fullName>
    </recommendedName>
</protein>
<evidence type="ECO:0000313" key="3">
    <source>
        <dbReference type="EMBL" id="GAA5180290.1"/>
    </source>
</evidence>
<accession>A0ABP9RMA7</accession>
<dbReference type="SUPFAM" id="SSF54197">
    <property type="entry name" value="HIT-like"/>
    <property type="match status" value="1"/>
</dbReference>
<dbReference type="PANTHER" id="PTHR46648">
    <property type="entry name" value="HIT FAMILY PROTEIN 1"/>
    <property type="match status" value="1"/>
</dbReference>
<name>A0ABP9RMA7_9ACTN</name>
<keyword evidence="4" id="KW-1185">Reference proteome</keyword>
<feature type="domain" description="HIT" evidence="2">
    <location>
        <begin position="34"/>
        <end position="109"/>
    </location>
</feature>
<gene>
    <name evidence="3" type="ORF">GCM10023322_12260</name>
</gene>
<dbReference type="Gene3D" id="3.30.428.10">
    <property type="entry name" value="HIT-like"/>
    <property type="match status" value="1"/>
</dbReference>
<dbReference type="EMBL" id="BAABJQ010000003">
    <property type="protein sequence ID" value="GAA5180290.1"/>
    <property type="molecule type" value="Genomic_DNA"/>
</dbReference>
<dbReference type="PANTHER" id="PTHR46648:SF1">
    <property type="entry name" value="ADENOSINE 5'-MONOPHOSPHORAMIDASE HNT1"/>
    <property type="match status" value="1"/>
</dbReference>
<evidence type="ECO:0000259" key="2">
    <source>
        <dbReference type="PROSITE" id="PS51084"/>
    </source>
</evidence>
<comment type="caution">
    <text evidence="3">The sequence shown here is derived from an EMBL/GenBank/DDBJ whole genome shotgun (WGS) entry which is preliminary data.</text>
</comment>
<feature type="short sequence motif" description="Histidine triad motif" evidence="1">
    <location>
        <begin position="92"/>
        <end position="96"/>
    </location>
</feature>
<proteinExistence type="predicted"/>
<organism evidence="3 4">
    <name type="scientific">Rugosimonospora acidiphila</name>
    <dbReference type="NCBI Taxonomy" id="556531"/>
    <lineage>
        <taxon>Bacteria</taxon>
        <taxon>Bacillati</taxon>
        <taxon>Actinomycetota</taxon>
        <taxon>Actinomycetes</taxon>
        <taxon>Micromonosporales</taxon>
        <taxon>Micromonosporaceae</taxon>
        <taxon>Rugosimonospora</taxon>
    </lineage>
</organism>
<sequence>MCDGVKRLDELPARERVAVDEHWWVSHGITAGLPGWLVLSPRRHVSCLAELTDVEAAELGRWQVRLSRALHAVTGCAKTYVAQFSEAEGFTHLHFHVIPRPAELSPENRGPRVFGLLGLPEERRVPAEGMDALARTLAAHLSGLPG</sequence>
<reference evidence="4" key="1">
    <citation type="journal article" date="2019" name="Int. J. Syst. Evol. Microbiol.">
        <title>The Global Catalogue of Microorganisms (GCM) 10K type strain sequencing project: providing services to taxonomists for standard genome sequencing and annotation.</title>
        <authorList>
            <consortium name="The Broad Institute Genomics Platform"/>
            <consortium name="The Broad Institute Genome Sequencing Center for Infectious Disease"/>
            <person name="Wu L."/>
            <person name="Ma J."/>
        </authorList>
    </citation>
    <scope>NUCLEOTIDE SEQUENCE [LARGE SCALE GENOMIC DNA]</scope>
    <source>
        <strain evidence="4">JCM 18304</strain>
    </source>
</reference>
<evidence type="ECO:0000313" key="4">
    <source>
        <dbReference type="Proteomes" id="UP001501570"/>
    </source>
</evidence>
<dbReference type="PROSITE" id="PS51084">
    <property type="entry name" value="HIT_2"/>
    <property type="match status" value="1"/>
</dbReference>
<dbReference type="Proteomes" id="UP001501570">
    <property type="component" value="Unassembled WGS sequence"/>
</dbReference>